<dbReference type="AlphaFoldDB" id="A0A939LS67"/>
<comment type="caution">
    <text evidence="1">The sequence shown here is derived from an EMBL/GenBank/DDBJ whole genome shotgun (WGS) entry which is preliminary data.</text>
</comment>
<gene>
    <name evidence="1" type="ORF">J4G33_13805</name>
</gene>
<dbReference type="EMBL" id="JAGEMK010000008">
    <property type="protein sequence ID" value="MBO1752883.1"/>
    <property type="molecule type" value="Genomic_DNA"/>
</dbReference>
<keyword evidence="2" id="KW-1185">Reference proteome</keyword>
<organism evidence="1 2">
    <name type="scientific">Actinotalea soli</name>
    <dbReference type="NCBI Taxonomy" id="2819234"/>
    <lineage>
        <taxon>Bacteria</taxon>
        <taxon>Bacillati</taxon>
        <taxon>Actinomycetota</taxon>
        <taxon>Actinomycetes</taxon>
        <taxon>Micrococcales</taxon>
        <taxon>Cellulomonadaceae</taxon>
        <taxon>Actinotalea</taxon>
    </lineage>
</organism>
<reference evidence="1" key="1">
    <citation type="submission" date="2021-03" db="EMBL/GenBank/DDBJ databases">
        <title>Actinotalea soli sp. nov., isolated from soil.</title>
        <authorList>
            <person name="Ping W."/>
            <person name="Zhang J."/>
        </authorList>
    </citation>
    <scope>NUCLEOTIDE SEQUENCE</scope>
    <source>
        <strain evidence="1">BY-33</strain>
    </source>
</reference>
<dbReference type="RefSeq" id="WP_208056572.1">
    <property type="nucleotide sequence ID" value="NZ_JAGEMK010000008.1"/>
</dbReference>
<dbReference type="Proteomes" id="UP000664209">
    <property type="component" value="Unassembled WGS sequence"/>
</dbReference>
<evidence type="ECO:0000313" key="1">
    <source>
        <dbReference type="EMBL" id="MBO1752883.1"/>
    </source>
</evidence>
<accession>A0A939LS67</accession>
<protein>
    <submittedName>
        <fullName evidence="1">Uncharacterized protein</fullName>
    </submittedName>
</protein>
<evidence type="ECO:0000313" key="2">
    <source>
        <dbReference type="Proteomes" id="UP000664209"/>
    </source>
</evidence>
<name>A0A939LS67_9CELL</name>
<proteinExistence type="predicted"/>
<sequence>MISLDDVLSRTVDDALPLLTIDEFFLGNDEEESLAPNQWGYGRPALAAIAERLRSVEAHPDVDWVRVQLHDETAEGSDLVLAEAVAVCTSLDAEDLAGLVDTDWLESDGLVEGYVVEHRVGAPAVPEGSRVLSITWD</sequence>